<dbReference type="Proteomes" id="UP000078113">
    <property type="component" value="Unassembled WGS sequence"/>
</dbReference>
<reference evidence="2" key="1">
    <citation type="submission" date="2016-04" db="EMBL/GenBank/DDBJ databases">
        <authorList>
            <person name="Nguyen H.D."/>
            <person name="Samba Siva P."/>
            <person name="Cullis J."/>
            <person name="Levesque C.A."/>
            <person name="Hambleton S."/>
        </authorList>
    </citation>
    <scope>NUCLEOTIDE SEQUENCE</scope>
    <source>
        <strain evidence="2">DAOMC 236422</strain>
    </source>
</reference>
<name>A0A8X7T1R4_9BASI</name>
<evidence type="ECO:0000313" key="3">
    <source>
        <dbReference type="Proteomes" id="UP000078113"/>
    </source>
</evidence>
<reference evidence="2" key="2">
    <citation type="journal article" date="2019" name="IMA Fungus">
        <title>Genome sequencing and comparison of five Tilletia species to identify candidate genes for the detection of regulated species infecting wheat.</title>
        <authorList>
            <person name="Nguyen H.D.T."/>
            <person name="Sultana T."/>
            <person name="Kesanakurti P."/>
            <person name="Hambleton S."/>
        </authorList>
    </citation>
    <scope>NUCLEOTIDE SEQUENCE</scope>
    <source>
        <strain evidence="2">DAOMC 236422</strain>
    </source>
</reference>
<gene>
    <name evidence="2" type="ORF">A4X09_0g7779</name>
</gene>
<proteinExistence type="predicted"/>
<evidence type="ECO:0000256" key="1">
    <source>
        <dbReference type="SAM" id="MobiDB-lite"/>
    </source>
</evidence>
<feature type="region of interest" description="Disordered" evidence="1">
    <location>
        <begin position="87"/>
        <end position="151"/>
    </location>
</feature>
<protein>
    <submittedName>
        <fullName evidence="2">Uncharacterized protein</fullName>
    </submittedName>
</protein>
<feature type="compositionally biased region" description="Polar residues" evidence="1">
    <location>
        <begin position="128"/>
        <end position="137"/>
    </location>
</feature>
<dbReference type="EMBL" id="LWDG02001163">
    <property type="protein sequence ID" value="KAE8260219.1"/>
    <property type="molecule type" value="Genomic_DNA"/>
</dbReference>
<dbReference type="AlphaFoldDB" id="A0A8X7T1R4"/>
<evidence type="ECO:0000313" key="2">
    <source>
        <dbReference type="EMBL" id="KAE8260219.1"/>
    </source>
</evidence>
<comment type="caution">
    <text evidence="2">The sequence shown here is derived from an EMBL/GenBank/DDBJ whole genome shotgun (WGS) entry which is preliminary data.</text>
</comment>
<accession>A0A8X7T1R4</accession>
<organism evidence="2 3">
    <name type="scientific">Tilletia walkeri</name>
    <dbReference type="NCBI Taxonomy" id="117179"/>
    <lineage>
        <taxon>Eukaryota</taxon>
        <taxon>Fungi</taxon>
        <taxon>Dikarya</taxon>
        <taxon>Basidiomycota</taxon>
        <taxon>Ustilaginomycotina</taxon>
        <taxon>Exobasidiomycetes</taxon>
        <taxon>Tilletiales</taxon>
        <taxon>Tilletiaceae</taxon>
        <taxon>Tilletia</taxon>
    </lineage>
</organism>
<sequence>MTETCMRWRSSYRPGWWALGSSKLSTAKISGKGVPFEVREIYEYISWAGKSDEVSLIRERPAEDAYEQGYPEIGTDLSTWTLAVLSRQTPDRQNEARPAGTIGGSNESAERDQAASAAKLEALHRQDSPSVRASRTPESPLALDGRRPNSW</sequence>
<keyword evidence="3" id="KW-1185">Reference proteome</keyword>